<evidence type="ECO:0000313" key="1">
    <source>
        <dbReference type="EMBL" id="CCD13940.1"/>
    </source>
</evidence>
<reference evidence="2" key="1">
    <citation type="submission" date="2011-07" db="EMBL/GenBank/DDBJ databases">
        <title>Divergent evolution of antigenic variation in African trypanosomes.</title>
        <authorList>
            <person name="Jackson A.P."/>
            <person name="Berry A."/>
            <person name="Allison H.C."/>
            <person name="Burton P."/>
            <person name="Anderson J."/>
            <person name="Aslett M."/>
            <person name="Brown R."/>
            <person name="Corton N."/>
            <person name="Harris D."/>
            <person name="Hauser H."/>
            <person name="Gamble J."/>
            <person name="Gilderthorp R."/>
            <person name="McQuillan J."/>
            <person name="Quail M.A."/>
            <person name="Sanders M."/>
            <person name="Van Tonder A."/>
            <person name="Ginger M.L."/>
            <person name="Donelson J.E."/>
            <person name="Field M.C."/>
            <person name="Barry J.D."/>
            <person name="Berriman M."/>
            <person name="Hertz-Fowler C."/>
        </authorList>
    </citation>
    <scope>NUCLEOTIDE SEQUENCE [LARGE SCALE GENOMIC DNA]</scope>
    <source>
        <strain evidence="2">IL3000</strain>
    </source>
</reference>
<dbReference type="EMBL" id="CAEQ01001333">
    <property type="protein sequence ID" value="CCD13940.1"/>
    <property type="molecule type" value="Genomic_DNA"/>
</dbReference>
<reference evidence="1 2" key="2">
    <citation type="journal article" date="2012" name="Proc. Natl. Acad. Sci. U.S.A.">
        <title>Antigenic diversity is generated by distinct evolutionary mechanisms in African trypanosome species.</title>
        <authorList>
            <person name="Jackson A.P."/>
            <person name="Berry A."/>
            <person name="Aslett M."/>
            <person name="Allison H.C."/>
            <person name="Burton P."/>
            <person name="Vavrova-Anderson J."/>
            <person name="Brown R."/>
            <person name="Browne H."/>
            <person name="Corton N."/>
            <person name="Hauser H."/>
            <person name="Gamble J."/>
            <person name="Gilderthorp R."/>
            <person name="Marcello L."/>
            <person name="McQuillan J."/>
            <person name="Otto T.D."/>
            <person name="Quail M.A."/>
            <person name="Sanders M.J."/>
            <person name="van Tonder A."/>
            <person name="Ginger M.L."/>
            <person name="Field M.C."/>
            <person name="Barry J.D."/>
            <person name="Hertz-Fowler C."/>
            <person name="Berriman M."/>
        </authorList>
    </citation>
    <scope>NUCLEOTIDE SEQUENCE [LARGE SCALE GENOMIC DNA]</scope>
    <source>
        <strain evidence="1 2">IL3000</strain>
    </source>
</reference>
<dbReference type="Proteomes" id="UP000000702">
    <property type="component" value="Unassembled WGS sequence"/>
</dbReference>
<dbReference type="AlphaFoldDB" id="F9W9N6"/>
<gene>
    <name evidence="1" type="ORF">TCIL3000_0_46250</name>
</gene>
<sequence>MFLNILHCHLLYRRHLETIQKNLFPQSVITLCSRRDKSSSRITLEKNYPAPSSCHTWTQEPMLGMGSSQNVFTPHTIFKLGKSSFALAPPLLDFLVSSVNCFKIIGNTHPYYPTCTPHNFPFSAHCTLFHR</sequence>
<comment type="caution">
    <text evidence="1">The sequence shown here is derived from an EMBL/GenBank/DDBJ whole genome shotgun (WGS) entry which is preliminary data.</text>
</comment>
<keyword evidence="2" id="KW-1185">Reference proteome</keyword>
<proteinExistence type="predicted"/>
<name>F9W9N6_TRYCI</name>
<protein>
    <submittedName>
        <fullName evidence="1">Uncharacterized protein</fullName>
    </submittedName>
</protein>
<accession>F9W9N6</accession>
<evidence type="ECO:0000313" key="2">
    <source>
        <dbReference type="Proteomes" id="UP000000702"/>
    </source>
</evidence>
<organism evidence="1 2">
    <name type="scientific">Trypanosoma congolense (strain IL3000)</name>
    <dbReference type="NCBI Taxonomy" id="1068625"/>
    <lineage>
        <taxon>Eukaryota</taxon>
        <taxon>Discoba</taxon>
        <taxon>Euglenozoa</taxon>
        <taxon>Kinetoplastea</taxon>
        <taxon>Metakinetoplastina</taxon>
        <taxon>Trypanosomatida</taxon>
        <taxon>Trypanosomatidae</taxon>
        <taxon>Trypanosoma</taxon>
        <taxon>Nannomonas</taxon>
    </lineage>
</organism>